<sequence length="352" mass="39662">MQARLQAIPFIFDGPDSSDASLAPTSTSSGNGLKMAAKRYTWDRSEENVHGLTLLFAHCIGAHKEQWEPVIERIFITQSTKSKHYQIREAWAFDWQNHGDSGVINQELLKDRPEGVSIYEWAPAITAFVQSPCMKGHRIVPMGHSAGAGAMMLTTKTFPVSKLPYVALILIEPTMVTRELFFEHFDDRMITMEFTVGATSIRRDTWPGREEAFQWLSRKFPWRMWDPRVVRLLVDYGLQNTPNGSQVTLKCDKKQEAISYPDVDGHFEATIELGRICHALPVHLIWGTSNDLVPDYIQDSLNDATQGRIAASVSTVHGAGHMVVQEKPDHLAMKICEILNTISPHLPVQSRL</sequence>
<evidence type="ECO:0000313" key="2">
    <source>
        <dbReference type="EMBL" id="KAK7448810.1"/>
    </source>
</evidence>
<dbReference type="Gene3D" id="3.40.50.1820">
    <property type="entry name" value="alpha/beta hydrolase"/>
    <property type="match status" value="1"/>
</dbReference>
<evidence type="ECO:0000259" key="1">
    <source>
        <dbReference type="Pfam" id="PF12697"/>
    </source>
</evidence>
<dbReference type="EMBL" id="JBANRG010000037">
    <property type="protein sequence ID" value="KAK7448810.1"/>
    <property type="molecule type" value="Genomic_DNA"/>
</dbReference>
<accession>A0ABR1J2R8</accession>
<comment type="caution">
    <text evidence="2">The sequence shown here is derived from an EMBL/GenBank/DDBJ whole genome shotgun (WGS) entry which is preliminary data.</text>
</comment>
<organism evidence="2 3">
    <name type="scientific">Marasmiellus scandens</name>
    <dbReference type="NCBI Taxonomy" id="2682957"/>
    <lineage>
        <taxon>Eukaryota</taxon>
        <taxon>Fungi</taxon>
        <taxon>Dikarya</taxon>
        <taxon>Basidiomycota</taxon>
        <taxon>Agaricomycotina</taxon>
        <taxon>Agaricomycetes</taxon>
        <taxon>Agaricomycetidae</taxon>
        <taxon>Agaricales</taxon>
        <taxon>Marasmiineae</taxon>
        <taxon>Omphalotaceae</taxon>
        <taxon>Marasmiellus</taxon>
    </lineage>
</organism>
<dbReference type="InterPro" id="IPR029058">
    <property type="entry name" value="AB_hydrolase_fold"/>
</dbReference>
<reference evidence="2 3" key="1">
    <citation type="submission" date="2024-01" db="EMBL/GenBank/DDBJ databases">
        <title>A draft genome for the cacao thread blight pathogen Marasmiellus scandens.</title>
        <authorList>
            <person name="Baruah I.K."/>
            <person name="Leung J."/>
            <person name="Bukari Y."/>
            <person name="Amoako-Attah I."/>
            <person name="Meinhardt L.W."/>
            <person name="Bailey B.A."/>
            <person name="Cohen S.P."/>
        </authorList>
    </citation>
    <scope>NUCLEOTIDE SEQUENCE [LARGE SCALE GENOMIC DNA]</scope>
    <source>
        <strain evidence="2 3">GH-19</strain>
    </source>
</reference>
<dbReference type="SUPFAM" id="SSF53474">
    <property type="entry name" value="alpha/beta-Hydrolases"/>
    <property type="match status" value="1"/>
</dbReference>
<keyword evidence="3" id="KW-1185">Reference proteome</keyword>
<evidence type="ECO:0000313" key="3">
    <source>
        <dbReference type="Proteomes" id="UP001498398"/>
    </source>
</evidence>
<name>A0ABR1J2R8_9AGAR</name>
<feature type="domain" description="AB hydrolase-1" evidence="1">
    <location>
        <begin position="54"/>
        <end position="329"/>
    </location>
</feature>
<dbReference type="Proteomes" id="UP001498398">
    <property type="component" value="Unassembled WGS sequence"/>
</dbReference>
<dbReference type="Pfam" id="PF12697">
    <property type="entry name" value="Abhydrolase_6"/>
    <property type="match status" value="1"/>
</dbReference>
<gene>
    <name evidence="2" type="ORF">VKT23_013540</name>
</gene>
<proteinExistence type="predicted"/>
<protein>
    <recommendedName>
        <fullName evidence="1">AB hydrolase-1 domain-containing protein</fullName>
    </recommendedName>
</protein>
<dbReference type="InterPro" id="IPR000073">
    <property type="entry name" value="AB_hydrolase_1"/>
</dbReference>